<dbReference type="PANTHER" id="PTHR44154:SF1">
    <property type="entry name" value="QUINONE OXIDOREDUCTASE"/>
    <property type="match status" value="1"/>
</dbReference>
<evidence type="ECO:0000256" key="5">
    <source>
        <dbReference type="ARBA" id="ARBA00022884"/>
    </source>
</evidence>
<dbReference type="EMBL" id="WTUZ01000022">
    <property type="protein sequence ID" value="MZQ84610.1"/>
    <property type="molecule type" value="Genomic_DNA"/>
</dbReference>
<dbReference type="Proteomes" id="UP000481087">
    <property type="component" value="Unassembled WGS sequence"/>
</dbReference>
<keyword evidence="5" id="KW-0694">RNA-binding</keyword>
<evidence type="ECO:0000256" key="4">
    <source>
        <dbReference type="ARBA" id="ARBA00022857"/>
    </source>
</evidence>
<dbReference type="GO" id="GO:0003723">
    <property type="term" value="F:RNA binding"/>
    <property type="evidence" value="ECO:0007669"/>
    <property type="project" value="UniProtKB-KW"/>
</dbReference>
<comment type="similarity">
    <text evidence="6">Belongs to the zinc-containing alcohol dehydrogenase family. Quinone oxidoreductase subfamily.</text>
</comment>
<dbReference type="InterPro" id="IPR036291">
    <property type="entry name" value="NAD(P)-bd_dom_sf"/>
</dbReference>
<evidence type="ECO:0000256" key="2">
    <source>
        <dbReference type="ARBA" id="ARBA00011881"/>
    </source>
</evidence>
<dbReference type="InterPro" id="IPR051603">
    <property type="entry name" value="Zinc-ADH_QOR/CCCR"/>
</dbReference>
<keyword evidence="6" id="KW-0862">Zinc</keyword>
<protein>
    <recommendedName>
        <fullName evidence="6">Zinc-type alcohol dehydrogenase-like protein</fullName>
    </recommendedName>
</protein>
<dbReference type="Pfam" id="PF13602">
    <property type="entry name" value="ADH_zinc_N_2"/>
    <property type="match status" value="1"/>
</dbReference>
<keyword evidence="3" id="KW-0963">Cytoplasm</keyword>
<gene>
    <name evidence="8" type="ORF">GQF01_21110</name>
</gene>
<dbReference type="SMART" id="SM00829">
    <property type="entry name" value="PKS_ER"/>
    <property type="match status" value="1"/>
</dbReference>
<organism evidence="8 9">
    <name type="scientific">Paenibacillus silvestris</name>
    <dbReference type="NCBI Taxonomy" id="2606219"/>
    <lineage>
        <taxon>Bacteria</taxon>
        <taxon>Bacillati</taxon>
        <taxon>Bacillota</taxon>
        <taxon>Bacilli</taxon>
        <taxon>Bacillales</taxon>
        <taxon>Paenibacillaceae</taxon>
        <taxon>Paenibacillus</taxon>
    </lineage>
</organism>
<reference evidence="8 9" key="1">
    <citation type="submission" date="2019-12" db="EMBL/GenBank/DDBJ databases">
        <title>Paenibacillus sp. nov. sp. isolated from soil.</title>
        <authorList>
            <person name="Kim J."/>
            <person name="Jeong S.E."/>
            <person name="Jung H.S."/>
            <person name="Jeon C.O."/>
        </authorList>
    </citation>
    <scope>NUCLEOTIDE SEQUENCE [LARGE SCALE GENOMIC DNA]</scope>
    <source>
        <strain evidence="8 9">5J-6</strain>
    </source>
</reference>
<evidence type="ECO:0000313" key="8">
    <source>
        <dbReference type="EMBL" id="MZQ84610.1"/>
    </source>
</evidence>
<dbReference type="InterPro" id="IPR002364">
    <property type="entry name" value="Quin_OxRdtase/zeta-crystal_CS"/>
</dbReference>
<dbReference type="SUPFAM" id="SSF50129">
    <property type="entry name" value="GroES-like"/>
    <property type="match status" value="1"/>
</dbReference>
<dbReference type="AlphaFoldDB" id="A0A6L8V5R3"/>
<evidence type="ECO:0000256" key="3">
    <source>
        <dbReference type="ARBA" id="ARBA00022490"/>
    </source>
</evidence>
<keyword evidence="6" id="KW-0479">Metal-binding</keyword>
<dbReference type="GO" id="GO:0016491">
    <property type="term" value="F:oxidoreductase activity"/>
    <property type="evidence" value="ECO:0007669"/>
    <property type="project" value="UniProtKB-KW"/>
</dbReference>
<name>A0A6L8V5R3_9BACL</name>
<dbReference type="Gene3D" id="3.40.50.720">
    <property type="entry name" value="NAD(P)-binding Rossmann-like Domain"/>
    <property type="match status" value="1"/>
</dbReference>
<sequence>MTSQETMKAVGLFRYLPIDHPESLINVNIEKPLPTGKDLLIKVKAISVNPVDTKVRAPKEKTEDAPRILGWDVAGIVEQTGPDCTLFEPGNEVYYAGSITRPGGNSEFHLVDERIAGKKPKSLTFADAAALPLTAITAWEALYERLGVSRNADDNAGKTILIIGAAGGVGSIATQLAKIAGLTIIGTASRPESTQWVKEKGADHIINHYEAFLAQLNVIGLTNVDYILCLNSTDQHWQNMAEAIAPQGKICSIVETDQALNMNLLKNKSVTFAWELMFTRAMFQTSDMIEQHNLLNEVAQLIDNGSLRGTVTQRLAPINAANLRKAHAMLEEGHTIGKIVLEHFE</sequence>
<dbReference type="Pfam" id="PF08240">
    <property type="entry name" value="ADH_N"/>
    <property type="match status" value="1"/>
</dbReference>
<dbReference type="RefSeq" id="WP_161408697.1">
    <property type="nucleotide sequence ID" value="NZ_WTUZ01000022.1"/>
</dbReference>
<dbReference type="GO" id="GO:0005737">
    <property type="term" value="C:cytoplasm"/>
    <property type="evidence" value="ECO:0007669"/>
    <property type="project" value="UniProtKB-SubCell"/>
</dbReference>
<comment type="subcellular location">
    <subcellularLocation>
        <location evidence="1">Cytoplasm</location>
    </subcellularLocation>
</comment>
<keyword evidence="9" id="KW-1185">Reference proteome</keyword>
<dbReference type="InterPro" id="IPR011032">
    <property type="entry name" value="GroES-like_sf"/>
</dbReference>
<dbReference type="InterPro" id="IPR014182">
    <property type="entry name" value="ADH_Zn_typ-1"/>
</dbReference>
<dbReference type="PANTHER" id="PTHR44154">
    <property type="entry name" value="QUINONE OXIDOREDUCTASE"/>
    <property type="match status" value="1"/>
</dbReference>
<keyword evidence="6" id="KW-0560">Oxidoreductase</keyword>
<accession>A0A6L8V5R3</accession>
<proteinExistence type="inferred from homology"/>
<dbReference type="SUPFAM" id="SSF51735">
    <property type="entry name" value="NAD(P)-binding Rossmann-fold domains"/>
    <property type="match status" value="1"/>
</dbReference>
<evidence type="ECO:0000313" key="9">
    <source>
        <dbReference type="Proteomes" id="UP000481087"/>
    </source>
</evidence>
<keyword evidence="4" id="KW-0521">NADP</keyword>
<dbReference type="PROSITE" id="PS01162">
    <property type="entry name" value="QOR_ZETA_CRYSTAL"/>
    <property type="match status" value="1"/>
</dbReference>
<comment type="caution">
    <text evidence="8">The sequence shown here is derived from an EMBL/GenBank/DDBJ whole genome shotgun (WGS) entry which is preliminary data.</text>
</comment>
<dbReference type="GO" id="GO:0008270">
    <property type="term" value="F:zinc ion binding"/>
    <property type="evidence" value="ECO:0007669"/>
    <property type="project" value="InterPro"/>
</dbReference>
<feature type="domain" description="Enoyl reductase (ER)" evidence="7">
    <location>
        <begin position="19"/>
        <end position="341"/>
    </location>
</feature>
<evidence type="ECO:0000256" key="1">
    <source>
        <dbReference type="ARBA" id="ARBA00004496"/>
    </source>
</evidence>
<evidence type="ECO:0000259" key="7">
    <source>
        <dbReference type="SMART" id="SM00829"/>
    </source>
</evidence>
<dbReference type="Gene3D" id="3.90.180.10">
    <property type="entry name" value="Medium-chain alcohol dehydrogenases, catalytic domain"/>
    <property type="match status" value="1"/>
</dbReference>
<dbReference type="InterPro" id="IPR020843">
    <property type="entry name" value="ER"/>
</dbReference>
<dbReference type="NCBIfam" id="TIGR02817">
    <property type="entry name" value="adh_fam_1"/>
    <property type="match status" value="1"/>
</dbReference>
<comment type="subunit">
    <text evidence="2">Homotetramer.</text>
</comment>
<evidence type="ECO:0000256" key="6">
    <source>
        <dbReference type="RuleBase" id="RU364000"/>
    </source>
</evidence>
<dbReference type="CDD" id="cd08252">
    <property type="entry name" value="AL_MDR"/>
    <property type="match status" value="1"/>
</dbReference>
<dbReference type="InterPro" id="IPR013154">
    <property type="entry name" value="ADH-like_N"/>
</dbReference>